<feature type="compositionally biased region" description="Polar residues" evidence="1">
    <location>
        <begin position="347"/>
        <end position="359"/>
    </location>
</feature>
<evidence type="ECO:0000256" key="3">
    <source>
        <dbReference type="SAM" id="SignalP"/>
    </source>
</evidence>
<dbReference type="Proteomes" id="UP001497382">
    <property type="component" value="Unassembled WGS sequence"/>
</dbReference>
<evidence type="ECO:0000256" key="1">
    <source>
        <dbReference type="SAM" id="MobiDB-lite"/>
    </source>
</evidence>
<evidence type="ECO:0000313" key="5">
    <source>
        <dbReference type="EMBL" id="CAL1296177.1"/>
    </source>
</evidence>
<feature type="compositionally biased region" description="Polar residues" evidence="1">
    <location>
        <begin position="471"/>
        <end position="485"/>
    </location>
</feature>
<keyword evidence="2" id="KW-1133">Transmembrane helix</keyword>
<gene>
    <name evidence="5" type="ORF">LARSCL_LOCUS19671</name>
</gene>
<feature type="domain" description="SEA" evidence="4">
    <location>
        <begin position="1088"/>
        <end position="1208"/>
    </location>
</feature>
<dbReference type="InterPro" id="IPR036364">
    <property type="entry name" value="SEA_dom_sf"/>
</dbReference>
<feature type="compositionally biased region" description="Basic and acidic residues" evidence="1">
    <location>
        <begin position="715"/>
        <end position="727"/>
    </location>
</feature>
<feature type="transmembrane region" description="Helical" evidence="2">
    <location>
        <begin position="1229"/>
        <end position="1253"/>
    </location>
</feature>
<evidence type="ECO:0000259" key="4">
    <source>
        <dbReference type="PROSITE" id="PS50024"/>
    </source>
</evidence>
<feature type="compositionally biased region" description="Low complexity" evidence="1">
    <location>
        <begin position="209"/>
        <end position="228"/>
    </location>
</feature>
<reference evidence="5 6" key="1">
    <citation type="submission" date="2024-04" db="EMBL/GenBank/DDBJ databases">
        <authorList>
            <person name="Rising A."/>
            <person name="Reimegard J."/>
            <person name="Sonavane S."/>
            <person name="Akerstrom W."/>
            <person name="Nylinder S."/>
            <person name="Hedman E."/>
            <person name="Kallberg Y."/>
        </authorList>
    </citation>
    <scope>NUCLEOTIDE SEQUENCE [LARGE SCALE GENOMIC DNA]</scope>
</reference>
<feature type="region of interest" description="Disordered" evidence="1">
    <location>
        <begin position="698"/>
        <end position="732"/>
    </location>
</feature>
<feature type="chain" id="PRO_5043785545" description="SEA domain-containing protein" evidence="3">
    <location>
        <begin position="20"/>
        <end position="1344"/>
    </location>
</feature>
<keyword evidence="2" id="KW-0812">Transmembrane</keyword>
<feature type="compositionally biased region" description="Basic and acidic residues" evidence="1">
    <location>
        <begin position="235"/>
        <end position="249"/>
    </location>
</feature>
<name>A0AAV2BJU0_9ARAC</name>
<feature type="signal peptide" evidence="3">
    <location>
        <begin position="1"/>
        <end position="19"/>
    </location>
</feature>
<keyword evidence="2" id="KW-0472">Membrane</keyword>
<feature type="compositionally biased region" description="Polar residues" evidence="1">
    <location>
        <begin position="197"/>
        <end position="208"/>
    </location>
</feature>
<dbReference type="Pfam" id="PF01390">
    <property type="entry name" value="SEA"/>
    <property type="match status" value="1"/>
</dbReference>
<feature type="region of interest" description="Disordered" evidence="1">
    <location>
        <begin position="1325"/>
        <end position="1344"/>
    </location>
</feature>
<feature type="compositionally biased region" description="Basic and acidic residues" evidence="1">
    <location>
        <begin position="288"/>
        <end position="301"/>
    </location>
</feature>
<feature type="region of interest" description="Disordered" evidence="1">
    <location>
        <begin position="149"/>
        <end position="373"/>
    </location>
</feature>
<feature type="compositionally biased region" description="Polar residues" evidence="1">
    <location>
        <begin position="302"/>
        <end position="327"/>
    </location>
</feature>
<protein>
    <recommendedName>
        <fullName evidence="4">SEA domain-containing protein</fullName>
    </recommendedName>
</protein>
<evidence type="ECO:0000313" key="6">
    <source>
        <dbReference type="Proteomes" id="UP001497382"/>
    </source>
</evidence>
<dbReference type="SUPFAM" id="SSF82671">
    <property type="entry name" value="SEA domain"/>
    <property type="match status" value="1"/>
</dbReference>
<sequence>MTRIIFQWMLIFIIGGNLPFRRWNASGAVELASERHNVADLEISREKPINGIPQVIVKGIVLLVSGESTVPSTSEEKAPNSVTPLILSTTGNTSSELSSNSVAPKNENTHEEIENFVSTASNFELDGNKTRNSVASEMLSTEALTTLLSTDSSSEGARLTNTASSTELHTGGYDDQQEIVSTSKDHLSSDKEMGTGTDIQDSGASSDKSLISTSNEISESSTEILNTTDEILTENDSKSTKSSEKKSRQTEYPISPSSLETFTTERDPTIAELLETSTPFKTPGGETTETRNTEDHSEKQPSTHTNSAQSDRNTAGSTSEVSESTRYMESETAENTEKTTYEDLSTEDSLSLHKTTPKSATKKRSLNNTGDSILHRETTVASDTLGSTSIHPELVSLLENGDLSTSESVEGMKMLTTSNISEAMTLKESGIQKANKNSLEALSTVSVPKIASDSVIENAEEEREKIDTALTNPEKSSNSYSTLSVNEHENMGGKETAEIKMETESVKPTSHSEASVIIPKVSDDYSHLNNLDNVDNTFTGVTFDPDGMKNSEAQDPDSVVFYIPSTNFDKISTPENSSPPTEFTVHGNSEAEREFEFVTHKNLEEGGYYDNVTAKSERIEYIPQDENVNISPRPSNDSTDTSEIVTFGTANNSNSSSNFVFWDPSNGGWILPGAATDTQIKRIDEVLNNESEEMLQDAPHFSDPEHKPPSSGIKIESKEKEDMKTTIEDGSSSLSKDLEIETVTELGFMGFSNSFIPHQTDQSVIRPVKIKLTSPDDKSVSTSILPESFSTLAPEQPAGLKLSEPTAGIMTEKIETSSTNTSSPMILPNPAPSVITEIVKNPELSTIAIKPELVPVSLDKKTPEATDTTSVANSTIEGIAVKTSVSVSLPLSKTKNDSQALQPMIEELLKRMNASSLSINASSIYIVPDTSVSGVSIPSDSSTDGLTITSDQTTTETGFKIRKPKIRIPGGTDSFTPRPFRPFSPSLKKPTTTAGPPVSIFKKQRTRIASITSSTTARPLRPFNGNFATVKIQFASDIPGLLPQEFLISTEPVTTTTTEPTTTEEPISEVPFTDQTHIPTVINEDDVTLVKVAGYVVIDRGLRWNDLLHNRHSPEYKQNAEAMHLYLERMFRSSSIASRLWKIEIDGFSGNKKTRPVGVDFFLYLIKSRENTPTEHLATVLHEKLSVNNTFGTFRVDTSKTAFEMIQEQPLKQPTPSPEENVEPPIPQWAIAVIVIGAASLIFIVLFAAVTIYGRHHMRRRYSSKLSEEDMERSSGEWESKMAAAYENMAADTIYDAEDLHSDSYKKNSRIATFHGIPSTLKRCDSWSSNGYTSPPKRKKPQVH</sequence>
<feature type="compositionally biased region" description="Polar residues" evidence="1">
    <location>
        <begin position="945"/>
        <end position="957"/>
    </location>
</feature>
<evidence type="ECO:0000256" key="2">
    <source>
        <dbReference type="SAM" id="Phobius"/>
    </source>
</evidence>
<feature type="region of interest" description="Disordered" evidence="1">
    <location>
        <begin position="936"/>
        <end position="998"/>
    </location>
</feature>
<accession>A0AAV2BJU0</accession>
<organism evidence="5 6">
    <name type="scientific">Larinioides sclopetarius</name>
    <dbReference type="NCBI Taxonomy" id="280406"/>
    <lineage>
        <taxon>Eukaryota</taxon>
        <taxon>Metazoa</taxon>
        <taxon>Ecdysozoa</taxon>
        <taxon>Arthropoda</taxon>
        <taxon>Chelicerata</taxon>
        <taxon>Arachnida</taxon>
        <taxon>Araneae</taxon>
        <taxon>Araneomorphae</taxon>
        <taxon>Entelegynae</taxon>
        <taxon>Araneoidea</taxon>
        <taxon>Araneidae</taxon>
        <taxon>Larinioides</taxon>
    </lineage>
</organism>
<feature type="compositionally biased region" description="Polar residues" evidence="1">
    <location>
        <begin position="250"/>
        <end position="262"/>
    </location>
</feature>
<feature type="compositionally biased region" description="Low complexity" evidence="1">
    <location>
        <begin position="977"/>
        <end position="986"/>
    </location>
</feature>
<feature type="compositionally biased region" description="Basic and acidic residues" evidence="1">
    <location>
        <begin position="183"/>
        <end position="193"/>
    </location>
</feature>
<feature type="compositionally biased region" description="Polar residues" evidence="1">
    <location>
        <begin position="159"/>
        <end position="168"/>
    </location>
</feature>
<feature type="region of interest" description="Disordered" evidence="1">
    <location>
        <begin position="471"/>
        <end position="492"/>
    </location>
</feature>
<dbReference type="EMBL" id="CAXIEN010000391">
    <property type="protein sequence ID" value="CAL1296177.1"/>
    <property type="molecule type" value="Genomic_DNA"/>
</dbReference>
<keyword evidence="3" id="KW-0732">Signal</keyword>
<dbReference type="PROSITE" id="PS50024">
    <property type="entry name" value="SEA"/>
    <property type="match status" value="1"/>
</dbReference>
<dbReference type="InterPro" id="IPR000082">
    <property type="entry name" value="SEA_dom"/>
</dbReference>
<dbReference type="Gene3D" id="3.30.70.960">
    <property type="entry name" value="SEA domain"/>
    <property type="match status" value="1"/>
</dbReference>
<proteinExistence type="predicted"/>
<comment type="caution">
    <text evidence="5">The sequence shown here is derived from an EMBL/GenBank/DDBJ whole genome shotgun (WGS) entry which is preliminary data.</text>
</comment>
<keyword evidence="6" id="KW-1185">Reference proteome</keyword>